<proteinExistence type="predicted"/>
<dbReference type="AlphaFoldDB" id="A0A1X7L8N4"/>
<dbReference type="InterPro" id="IPR027094">
    <property type="entry name" value="Mitofusin_fam"/>
</dbReference>
<evidence type="ECO:0000313" key="9">
    <source>
        <dbReference type="EMBL" id="SMG50188.1"/>
    </source>
</evidence>
<dbReference type="Gene3D" id="3.40.50.300">
    <property type="entry name" value="P-loop containing nucleotide triphosphate hydrolases"/>
    <property type="match status" value="1"/>
</dbReference>
<gene>
    <name evidence="9" type="ORF">SAMN06275492_1522</name>
</gene>
<dbReference type="InterPro" id="IPR045063">
    <property type="entry name" value="Dynamin_N"/>
</dbReference>
<feature type="transmembrane region" description="Helical" evidence="7">
    <location>
        <begin position="489"/>
        <end position="514"/>
    </location>
</feature>
<dbReference type="STRING" id="561720.SAMN06275492_1522"/>
<evidence type="ECO:0000313" key="10">
    <source>
        <dbReference type="Proteomes" id="UP000193355"/>
    </source>
</evidence>
<keyword evidence="2" id="KW-0547">Nucleotide-binding</keyword>
<dbReference type="SUPFAM" id="SSF52540">
    <property type="entry name" value="P-loop containing nucleoside triphosphate hydrolases"/>
    <property type="match status" value="1"/>
</dbReference>
<feature type="coiled-coil region" evidence="6">
    <location>
        <begin position="347"/>
        <end position="381"/>
    </location>
</feature>
<evidence type="ECO:0000256" key="5">
    <source>
        <dbReference type="ARBA" id="ARBA00023136"/>
    </source>
</evidence>
<dbReference type="GO" id="GO:0005525">
    <property type="term" value="F:GTP binding"/>
    <property type="evidence" value="ECO:0007669"/>
    <property type="project" value="UniProtKB-KW"/>
</dbReference>
<dbReference type="GO" id="GO:0016020">
    <property type="term" value="C:membrane"/>
    <property type="evidence" value="ECO:0007669"/>
    <property type="project" value="UniProtKB-SubCell"/>
</dbReference>
<evidence type="ECO:0000256" key="1">
    <source>
        <dbReference type="ARBA" id="ARBA00004370"/>
    </source>
</evidence>
<evidence type="ECO:0000256" key="7">
    <source>
        <dbReference type="SAM" id="Phobius"/>
    </source>
</evidence>
<sequence>MARITSGLYSTNSTKEKPLLLPIIGNTGSGEKPIPLWSIETDTTSIAIQILFELQQGGFVVPSIENTDKTKKELLRQISEIENIASHWNINSLNKEIALAKESVICFTITTPVLGGFSTGKSTLLNSYMGTEILPTDLAPETAIATELHPSDDGERMVIYDIDGKAEPKELPISTLKQTSQRGDSILKAELYLKSPALLDHKNIVLVDMPGFDSCNQSHNKAMQNYVSGGSTFILCVAADQGLKKSALDMISQLGILGHTIDIIVTRSELRAHELPQVVTNIRDQASVFLGSKVAIETVSAVSGDIDGFRRLLGQINDRASHIMINSLMPQISNLASELLFNLKILRSEENIDILELEKQINSIQSKKEQLTDLIQKETDQIKDHFSENITKGIINDIRAVTSQQQASLIGDMLKGTDVSSRLCGIVQQTLSRSIECRSEEVFNQSCKDISKKLSNFFAINTNKKLMPILPPIKELQGDKNKKIKAQTAIAILGLAVFGPIGAILLGAVLGNFIGGKKAKEEAKQSLNMAIEKILADIPSRINPDLIDLANQFCDHLEEQTENIVEKWIKTLEDLKIELTQNQHSEKSRQETLKQHIAALQAMTPCSPLLAEVNNDQLLD</sequence>
<accession>A0A1X7L8N4</accession>
<evidence type="ECO:0000259" key="8">
    <source>
        <dbReference type="Pfam" id="PF00350"/>
    </source>
</evidence>
<dbReference type="PANTHER" id="PTHR10465">
    <property type="entry name" value="TRANSMEMBRANE GTPASE FZO1"/>
    <property type="match status" value="1"/>
</dbReference>
<evidence type="ECO:0000256" key="6">
    <source>
        <dbReference type="SAM" id="Coils"/>
    </source>
</evidence>
<keyword evidence="7" id="KW-1133">Transmembrane helix</keyword>
<dbReference type="GO" id="GO:0003924">
    <property type="term" value="F:GTPase activity"/>
    <property type="evidence" value="ECO:0007669"/>
    <property type="project" value="InterPro"/>
</dbReference>
<keyword evidence="6" id="KW-0175">Coiled coil</keyword>
<dbReference type="Pfam" id="PF00350">
    <property type="entry name" value="Dynamin_N"/>
    <property type="match status" value="1"/>
</dbReference>
<evidence type="ECO:0000256" key="4">
    <source>
        <dbReference type="ARBA" id="ARBA00023134"/>
    </source>
</evidence>
<name>A0A1X7L8N4_9BACT</name>
<keyword evidence="3" id="KW-0378">Hydrolase</keyword>
<protein>
    <submittedName>
        <fullName evidence="9">Dynamin family protein</fullName>
    </submittedName>
</protein>
<keyword evidence="4" id="KW-0342">GTP-binding</keyword>
<reference evidence="10" key="1">
    <citation type="submission" date="2017-04" db="EMBL/GenBank/DDBJ databases">
        <authorList>
            <person name="Varghese N."/>
            <person name="Submissions S."/>
        </authorList>
    </citation>
    <scope>NUCLEOTIDE SEQUENCE [LARGE SCALE GENOMIC DNA]</scope>
    <source>
        <strain evidence="10">USBA 82</strain>
    </source>
</reference>
<keyword evidence="10" id="KW-1185">Reference proteome</keyword>
<feature type="domain" description="Dynamin N-terminal" evidence="8">
    <location>
        <begin position="113"/>
        <end position="244"/>
    </location>
</feature>
<evidence type="ECO:0000256" key="2">
    <source>
        <dbReference type="ARBA" id="ARBA00022741"/>
    </source>
</evidence>
<dbReference type="EMBL" id="FXBB01000052">
    <property type="protein sequence ID" value="SMG50188.1"/>
    <property type="molecule type" value="Genomic_DNA"/>
</dbReference>
<dbReference type="PANTHER" id="PTHR10465:SF0">
    <property type="entry name" value="SARCALUMENIN"/>
    <property type="match status" value="1"/>
</dbReference>
<organism evidence="9 10">
    <name type="scientific">Dethiosulfovibrio salsuginis</name>
    <dbReference type="NCBI Taxonomy" id="561720"/>
    <lineage>
        <taxon>Bacteria</taxon>
        <taxon>Thermotogati</taxon>
        <taxon>Synergistota</taxon>
        <taxon>Synergistia</taxon>
        <taxon>Synergistales</taxon>
        <taxon>Dethiosulfovibrionaceae</taxon>
        <taxon>Dethiosulfovibrio</taxon>
    </lineage>
</organism>
<keyword evidence="5 7" id="KW-0472">Membrane</keyword>
<dbReference type="Proteomes" id="UP000193355">
    <property type="component" value="Unassembled WGS sequence"/>
</dbReference>
<dbReference type="InterPro" id="IPR027417">
    <property type="entry name" value="P-loop_NTPase"/>
</dbReference>
<comment type="subcellular location">
    <subcellularLocation>
        <location evidence="1">Membrane</location>
    </subcellularLocation>
</comment>
<evidence type="ECO:0000256" key="3">
    <source>
        <dbReference type="ARBA" id="ARBA00022801"/>
    </source>
</evidence>
<keyword evidence="7" id="KW-0812">Transmembrane</keyword>